<evidence type="ECO:0000313" key="2">
    <source>
        <dbReference type="Proteomes" id="UP000183371"/>
    </source>
</evidence>
<gene>
    <name evidence="1" type="ORF">SAMN05444141_102672</name>
</gene>
<dbReference type="RefSeq" id="WP_083416725.1">
    <property type="nucleotide sequence ID" value="NZ_FPBD01000002.1"/>
</dbReference>
<sequence>MVSSPGKMQATFTSGELDVMLIDRTQLKYFSSGAKRMENVHIHPQGGFSVAGRMRHLSVVRDDAERMISFVNSDGKSFDLVIAAGLLSIWKDGAHFKDLQLPHSLQQISELNHVQSLDTLLLFHRNVPTRRIRQFADDDWRIEELAYENTPTWDYGAEYTNNKPAVWELEFVGLAATTVFQLVVSGQETRSMTYTSTAAAVNEIQSAILELSTIRDGIQVSSPGSNKISIKFSGEGNEGDGWAVSGTVINKADAAIVAYKTTVGVAPGEDIVSAERGWPGCGVFIQQRLIPGGLAKLPNVWMASVSGDYFNFDEDQDEANGAFVVPMDVPGGERIERIVEGRNVLVFTSEGEYWLSDREISKKKPPIHVKSSSHGCAAGVPIVENEGAAIFVHKDRGVISEFRYTDVEGNFVALPISLLAAHMFESIKDIALRKQRYSSDANLLAVVEDDGDLRFGHLLREQDVTAFTRIMGSRYKAVSCNGRNELVAIVEREVGGQARRSLEKFEPDLILDGAIQVQSAQPISVVGGLDVHEGAEVWALADGDVLGPFAVENNAITLPIEATEITVGRWTPPVVETLPPPRDIGPDVVLKRPARIHTVRISVVDTTSLAVSVCGKVYDVPLQHFGARVDLPELEQGFTGVIPLQGFTGYFDEPTVTITQVRPGRLTVRSITIEADL</sequence>
<dbReference type="AlphaFoldDB" id="A0A1I6ZX32"/>
<protein>
    <submittedName>
        <fullName evidence="1">Uncharacterized protein</fullName>
    </submittedName>
</protein>
<keyword evidence="2" id="KW-1185">Reference proteome</keyword>
<reference evidence="2" key="1">
    <citation type="submission" date="2016-10" db="EMBL/GenBank/DDBJ databases">
        <authorList>
            <person name="Varghese N."/>
            <person name="Submissions S."/>
        </authorList>
    </citation>
    <scope>NUCLEOTIDE SEQUENCE [LARGE SCALE GENOMIC DNA]</scope>
    <source>
        <strain evidence="2">DSM 17465</strain>
    </source>
</reference>
<dbReference type="EMBL" id="FPBD01000002">
    <property type="protein sequence ID" value="SFT67167.1"/>
    <property type="molecule type" value="Genomic_DNA"/>
</dbReference>
<name>A0A1I6ZX32_9HYPH</name>
<evidence type="ECO:0000313" key="1">
    <source>
        <dbReference type="EMBL" id="SFT67167.1"/>
    </source>
</evidence>
<proteinExistence type="predicted"/>
<organism evidence="1 2">
    <name type="scientific">Pseudovibrio denitrificans</name>
    <dbReference type="NCBI Taxonomy" id="258256"/>
    <lineage>
        <taxon>Bacteria</taxon>
        <taxon>Pseudomonadati</taxon>
        <taxon>Pseudomonadota</taxon>
        <taxon>Alphaproteobacteria</taxon>
        <taxon>Hyphomicrobiales</taxon>
        <taxon>Stappiaceae</taxon>
        <taxon>Pseudovibrio</taxon>
    </lineage>
</organism>
<dbReference type="Proteomes" id="UP000183371">
    <property type="component" value="Unassembled WGS sequence"/>
</dbReference>
<accession>A0A1I6ZX32</accession>